<keyword evidence="3" id="KW-1185">Reference proteome</keyword>
<dbReference type="InterPro" id="IPR002575">
    <property type="entry name" value="Aminoglycoside_PTrfase"/>
</dbReference>
<keyword evidence="2" id="KW-0808">Transferase</keyword>
<dbReference type="Proteomes" id="UP000294947">
    <property type="component" value="Unassembled WGS sequence"/>
</dbReference>
<comment type="caution">
    <text evidence="2">The sequence shown here is derived from an EMBL/GenBank/DDBJ whole genome shotgun (WGS) entry which is preliminary data.</text>
</comment>
<dbReference type="CDD" id="cd05154">
    <property type="entry name" value="ACAD10_11_N-like"/>
    <property type="match status" value="1"/>
</dbReference>
<dbReference type="Gene3D" id="3.90.1200.10">
    <property type="match status" value="1"/>
</dbReference>
<dbReference type="SUPFAM" id="SSF56112">
    <property type="entry name" value="Protein kinase-like (PK-like)"/>
    <property type="match status" value="1"/>
</dbReference>
<dbReference type="InterPro" id="IPR051678">
    <property type="entry name" value="AGP_Transferase"/>
</dbReference>
<feature type="domain" description="Aminoglycoside phosphotransferase" evidence="1">
    <location>
        <begin position="14"/>
        <end position="261"/>
    </location>
</feature>
<dbReference type="AlphaFoldDB" id="A0A4R4YZT5"/>
<sequence>MDDQGLPPGDFTEVTELTGGTQNVMLRLRRGDQVYVLRRPPRHLRKRSNDALIREMRVLAALAPTPVRAPAIVAGCPDPEVLGGAVFYLMEHVDGFNATVSLPSRHAADAAIRHEMGLGAARAIAALGEVDHVAVGLGDVGNPTGFLDRQVGRWLGELDSYAAFDGYPGPDLPGVAEVADWLDRNRPSTWRPGLMHGDYHLANIMYSRAGPQVAAIVDWEMVTVGDPLLDLGWLLATWPETDGGLIRPSAIADAGGLPSRAELIACYAEHTSRDLAAIIWYRVLACFKLGIVLEGTHARACAGKAPAGIGDRLHAHAIGLLTQARSLI</sequence>
<dbReference type="Pfam" id="PF01636">
    <property type="entry name" value="APH"/>
    <property type="match status" value="1"/>
</dbReference>
<evidence type="ECO:0000313" key="3">
    <source>
        <dbReference type="Proteomes" id="UP000294947"/>
    </source>
</evidence>
<reference evidence="2 3" key="1">
    <citation type="submission" date="2019-03" db="EMBL/GenBank/DDBJ databases">
        <title>Draft genome sequences of novel Actinobacteria.</title>
        <authorList>
            <person name="Sahin N."/>
            <person name="Ay H."/>
            <person name="Saygin H."/>
        </authorList>
    </citation>
    <scope>NUCLEOTIDE SEQUENCE [LARGE SCALE GENOMIC DNA]</scope>
    <source>
        <strain evidence="2 3">7K502</strain>
    </source>
</reference>
<name>A0A4R4YZT5_9PSEU</name>
<proteinExistence type="predicted"/>
<dbReference type="PANTHER" id="PTHR21310:SF40">
    <property type="entry name" value="AMINOGLYCOSIDE PHOSPHOTRANSFERASE DOMAIN-CONTAINING PROTEIN-RELATED"/>
    <property type="match status" value="1"/>
</dbReference>
<dbReference type="GO" id="GO:0016740">
    <property type="term" value="F:transferase activity"/>
    <property type="evidence" value="ECO:0007669"/>
    <property type="project" value="UniProtKB-KW"/>
</dbReference>
<evidence type="ECO:0000313" key="2">
    <source>
        <dbReference type="EMBL" id="TDD50184.1"/>
    </source>
</evidence>
<dbReference type="PANTHER" id="PTHR21310">
    <property type="entry name" value="AMINOGLYCOSIDE PHOSPHOTRANSFERASE-RELATED-RELATED"/>
    <property type="match status" value="1"/>
</dbReference>
<protein>
    <submittedName>
        <fullName evidence="2">Phosphotransferase family protein</fullName>
    </submittedName>
</protein>
<evidence type="ECO:0000259" key="1">
    <source>
        <dbReference type="Pfam" id="PF01636"/>
    </source>
</evidence>
<dbReference type="Gene3D" id="3.30.200.20">
    <property type="entry name" value="Phosphorylase Kinase, domain 1"/>
    <property type="match status" value="1"/>
</dbReference>
<dbReference type="InterPro" id="IPR011009">
    <property type="entry name" value="Kinase-like_dom_sf"/>
</dbReference>
<dbReference type="OrthoDB" id="3806873at2"/>
<accession>A0A4R4YZT5</accession>
<organism evidence="2 3">
    <name type="scientific">Saccharopolyspora elongata</name>
    <dbReference type="NCBI Taxonomy" id="2530387"/>
    <lineage>
        <taxon>Bacteria</taxon>
        <taxon>Bacillati</taxon>
        <taxon>Actinomycetota</taxon>
        <taxon>Actinomycetes</taxon>
        <taxon>Pseudonocardiales</taxon>
        <taxon>Pseudonocardiaceae</taxon>
        <taxon>Saccharopolyspora</taxon>
    </lineage>
</organism>
<dbReference type="InterPro" id="IPR041726">
    <property type="entry name" value="ACAD10_11_N"/>
</dbReference>
<dbReference type="EMBL" id="SMKW01000022">
    <property type="protein sequence ID" value="TDD50184.1"/>
    <property type="molecule type" value="Genomic_DNA"/>
</dbReference>
<gene>
    <name evidence="2" type="ORF">E1288_17915</name>
</gene>